<dbReference type="AlphaFoldDB" id="A0A238HBP3"/>
<evidence type="ECO:0000313" key="4">
    <source>
        <dbReference type="Proteomes" id="UP000198460"/>
    </source>
</evidence>
<dbReference type="InterPro" id="IPR010499">
    <property type="entry name" value="AraC_E-bd"/>
</dbReference>
<dbReference type="InterPro" id="IPR029442">
    <property type="entry name" value="GyrI-like"/>
</dbReference>
<evidence type="ECO:0000256" key="1">
    <source>
        <dbReference type="SAM" id="MobiDB-lite"/>
    </source>
</evidence>
<gene>
    <name evidence="3" type="ORF">BSIN_1020</name>
</gene>
<feature type="region of interest" description="Disordered" evidence="1">
    <location>
        <begin position="1"/>
        <end position="53"/>
    </location>
</feature>
<feature type="domain" description="AraC effector-binding" evidence="2">
    <location>
        <begin position="57"/>
        <end position="212"/>
    </location>
</feature>
<dbReference type="EMBL" id="FXAN01000106">
    <property type="protein sequence ID" value="SMG02578.1"/>
    <property type="molecule type" value="Genomic_DNA"/>
</dbReference>
<dbReference type="Proteomes" id="UP000198460">
    <property type="component" value="Unassembled WGS sequence"/>
</dbReference>
<dbReference type="PANTHER" id="PTHR40055">
    <property type="entry name" value="TRANSCRIPTIONAL REGULATOR YGIV-RELATED"/>
    <property type="match status" value="1"/>
</dbReference>
<sequence>MPTPPACRGIAGAGSPAIDERPRTGGAAGTPASQTGEPIGAGRIVPPSTGDQPMTEYRVEIRQARAIDVLAVDHVGPYPEINRAFDTLSAWIGERGLFGPETQCIGIFHDDPHTTPAEQLHAQACFALGPATASINVTPPVTHATVAGGEHAVLVHRGPYADLQQAYDWLYGTWLPNSGRESADAPPFELYLNSPADTQPADLVTEIHVPLR</sequence>
<dbReference type="Gene3D" id="3.20.80.10">
    <property type="entry name" value="Regulatory factor, effector binding domain"/>
    <property type="match status" value="1"/>
</dbReference>
<dbReference type="SUPFAM" id="SSF55136">
    <property type="entry name" value="Probable bacterial effector-binding domain"/>
    <property type="match status" value="1"/>
</dbReference>
<evidence type="ECO:0000259" key="2">
    <source>
        <dbReference type="SMART" id="SM00871"/>
    </source>
</evidence>
<accession>A0A238HBP3</accession>
<dbReference type="InterPro" id="IPR011256">
    <property type="entry name" value="Reg_factor_effector_dom_sf"/>
</dbReference>
<proteinExistence type="predicted"/>
<protein>
    <submittedName>
        <fullName evidence="3">Transcriptional regulator, AraC family</fullName>
    </submittedName>
</protein>
<dbReference type="Pfam" id="PF06445">
    <property type="entry name" value="GyrI-like"/>
    <property type="match status" value="1"/>
</dbReference>
<dbReference type="SMART" id="SM00871">
    <property type="entry name" value="AraC_E_bind"/>
    <property type="match status" value="1"/>
</dbReference>
<organism evidence="3 4">
    <name type="scientific">Burkholderia singularis</name>
    <dbReference type="NCBI Taxonomy" id="1503053"/>
    <lineage>
        <taxon>Bacteria</taxon>
        <taxon>Pseudomonadati</taxon>
        <taxon>Pseudomonadota</taxon>
        <taxon>Betaproteobacteria</taxon>
        <taxon>Burkholderiales</taxon>
        <taxon>Burkholderiaceae</taxon>
        <taxon>Burkholderia</taxon>
        <taxon>pseudomallei group</taxon>
    </lineage>
</organism>
<evidence type="ECO:0000313" key="3">
    <source>
        <dbReference type="EMBL" id="SMG02578.1"/>
    </source>
</evidence>
<name>A0A238HBP3_9BURK</name>
<reference evidence="3 4" key="1">
    <citation type="submission" date="2017-04" db="EMBL/GenBank/DDBJ databases">
        <authorList>
            <person name="Afonso C.L."/>
            <person name="Miller P.J."/>
            <person name="Scott M.A."/>
            <person name="Spackman E."/>
            <person name="Goraichik I."/>
            <person name="Dimitrov K.M."/>
            <person name="Suarez D.L."/>
            <person name="Swayne D.E."/>
        </authorList>
    </citation>
    <scope>NUCLEOTIDE SEQUENCE [LARGE SCALE GENOMIC DNA]</scope>
    <source>
        <strain evidence="3">LMG 28154</strain>
    </source>
</reference>
<dbReference type="PANTHER" id="PTHR40055:SF1">
    <property type="entry name" value="TRANSCRIPTIONAL REGULATOR YGIV-RELATED"/>
    <property type="match status" value="1"/>
</dbReference>
<dbReference type="InterPro" id="IPR050908">
    <property type="entry name" value="SmbC-like"/>
</dbReference>